<proteinExistence type="predicted"/>
<dbReference type="CDD" id="cd05382">
    <property type="entry name" value="CAP_GAPR1-like"/>
    <property type="match status" value="1"/>
</dbReference>
<dbReference type="Pfam" id="PF00188">
    <property type="entry name" value="CAP"/>
    <property type="match status" value="1"/>
</dbReference>
<feature type="non-terminal residue" evidence="2">
    <location>
        <position position="1"/>
    </location>
</feature>
<gene>
    <name evidence="2" type="ORF">PFISCL1PPCAC_7329</name>
</gene>
<feature type="domain" description="SCP" evidence="1">
    <location>
        <begin position="24"/>
        <end position="151"/>
    </location>
</feature>
<organism evidence="2 3">
    <name type="scientific">Pristionchus fissidentatus</name>
    <dbReference type="NCBI Taxonomy" id="1538716"/>
    <lineage>
        <taxon>Eukaryota</taxon>
        <taxon>Metazoa</taxon>
        <taxon>Ecdysozoa</taxon>
        <taxon>Nematoda</taxon>
        <taxon>Chromadorea</taxon>
        <taxon>Rhabditida</taxon>
        <taxon>Rhabditina</taxon>
        <taxon>Diplogasteromorpha</taxon>
        <taxon>Diplogasteroidea</taxon>
        <taxon>Neodiplogasteridae</taxon>
        <taxon>Pristionchus</taxon>
    </lineage>
</organism>
<dbReference type="InterPro" id="IPR035940">
    <property type="entry name" value="CAP_sf"/>
</dbReference>
<evidence type="ECO:0000259" key="1">
    <source>
        <dbReference type="SMART" id="SM00198"/>
    </source>
</evidence>
<dbReference type="FunFam" id="3.40.33.10:FF:000002">
    <property type="entry name" value="Golgi-associated plant pathogenesis-related protein 1"/>
    <property type="match status" value="1"/>
</dbReference>
<dbReference type="SUPFAM" id="SSF55797">
    <property type="entry name" value="PR-1-like"/>
    <property type="match status" value="1"/>
</dbReference>
<comment type="caution">
    <text evidence="2">The sequence shown here is derived from an EMBL/GenBank/DDBJ whole genome shotgun (WGS) entry which is preliminary data.</text>
</comment>
<dbReference type="InterPro" id="IPR014044">
    <property type="entry name" value="CAP_dom"/>
</dbReference>
<evidence type="ECO:0000313" key="2">
    <source>
        <dbReference type="EMBL" id="GMT16032.1"/>
    </source>
</evidence>
<dbReference type="InterPro" id="IPR034113">
    <property type="entry name" value="SCP_GAPR1-like"/>
</dbReference>
<reference evidence="2" key="1">
    <citation type="submission" date="2023-10" db="EMBL/GenBank/DDBJ databases">
        <title>Genome assembly of Pristionchus species.</title>
        <authorList>
            <person name="Yoshida K."/>
            <person name="Sommer R.J."/>
        </authorList>
    </citation>
    <scope>NUCLEOTIDE SEQUENCE</scope>
    <source>
        <strain evidence="2">RS5133</strain>
    </source>
</reference>
<dbReference type="GO" id="GO:0005576">
    <property type="term" value="C:extracellular region"/>
    <property type="evidence" value="ECO:0007669"/>
    <property type="project" value="InterPro"/>
</dbReference>
<protein>
    <recommendedName>
        <fullName evidence="1">SCP domain-containing protein</fullName>
    </recommendedName>
</protein>
<dbReference type="InterPro" id="IPR001283">
    <property type="entry name" value="CRISP-related"/>
</dbReference>
<dbReference type="Gene3D" id="3.40.33.10">
    <property type="entry name" value="CAP"/>
    <property type="match status" value="1"/>
</dbReference>
<dbReference type="Proteomes" id="UP001432322">
    <property type="component" value="Unassembled WGS sequence"/>
</dbReference>
<dbReference type="EMBL" id="BTSY01000002">
    <property type="protein sequence ID" value="GMT16032.1"/>
    <property type="molecule type" value="Genomic_DNA"/>
</dbReference>
<evidence type="ECO:0000313" key="3">
    <source>
        <dbReference type="Proteomes" id="UP001432322"/>
    </source>
</evidence>
<keyword evidence="3" id="KW-1185">Reference proteome</keyword>
<dbReference type="InterPro" id="IPR018244">
    <property type="entry name" value="Allrgn_V5/Tpx1_CS"/>
</dbReference>
<dbReference type="PANTHER" id="PTHR10334">
    <property type="entry name" value="CYSTEINE-RICH SECRETORY PROTEIN-RELATED"/>
    <property type="match status" value="1"/>
</dbReference>
<name>A0AAV5VCY9_9BILA</name>
<dbReference type="SMART" id="SM00198">
    <property type="entry name" value="SCP"/>
    <property type="match status" value="1"/>
</dbReference>
<dbReference type="PRINTS" id="PR00837">
    <property type="entry name" value="V5TPXLIKE"/>
</dbReference>
<dbReference type="AlphaFoldDB" id="A0AAV5VCY9"/>
<accession>A0AAV5VCY9</accession>
<sequence length="161" mass="17850">RTSRYKMGAWISICFSSRRRQDANNRQKILNDHNQYRARHHANPLKLTTALNKSAQAYANQLARNDAGLKHSGTEYGENLALGQPVENVTSAWYDEVANYNFQNGGFSSSTGHFTAIVWKSTTSMGVGIARSKTGRLFIVAQYSPAGNVTEHFAENVLPAN</sequence>
<dbReference type="PROSITE" id="PS01009">
    <property type="entry name" value="CRISP_1"/>
    <property type="match status" value="1"/>
</dbReference>